<dbReference type="EMBL" id="WODC01000004">
    <property type="protein sequence ID" value="MUM77638.1"/>
    <property type="molecule type" value="Genomic_DNA"/>
</dbReference>
<feature type="domain" description="HD-GYP" evidence="2">
    <location>
        <begin position="148"/>
        <end position="346"/>
    </location>
</feature>
<proteinExistence type="predicted"/>
<dbReference type="PROSITE" id="PS51832">
    <property type="entry name" value="HD_GYP"/>
    <property type="match status" value="1"/>
</dbReference>
<dbReference type="CDD" id="cd00077">
    <property type="entry name" value="HDc"/>
    <property type="match status" value="1"/>
</dbReference>
<evidence type="ECO:0000256" key="1">
    <source>
        <dbReference type="SAM" id="MobiDB-lite"/>
    </source>
</evidence>
<evidence type="ECO:0000313" key="3">
    <source>
        <dbReference type="EMBL" id="MUM77638.1"/>
    </source>
</evidence>
<feature type="region of interest" description="Disordered" evidence="1">
    <location>
        <begin position="1"/>
        <end position="21"/>
    </location>
</feature>
<dbReference type="InterPro" id="IPR003607">
    <property type="entry name" value="HD/PDEase_dom"/>
</dbReference>
<dbReference type="AlphaFoldDB" id="A0A7K1KNG7"/>
<accession>A0A7K1KNG7</accession>
<dbReference type="SUPFAM" id="SSF109604">
    <property type="entry name" value="HD-domain/PDEase-like"/>
    <property type="match status" value="1"/>
</dbReference>
<protein>
    <submittedName>
        <fullName evidence="3">HD domain-containing protein</fullName>
    </submittedName>
</protein>
<gene>
    <name evidence="3" type="ORF">GKC30_08335</name>
</gene>
<dbReference type="Gene3D" id="1.10.3210.10">
    <property type="entry name" value="Hypothetical protein af1432"/>
    <property type="match status" value="1"/>
</dbReference>
<evidence type="ECO:0000259" key="2">
    <source>
        <dbReference type="PROSITE" id="PS51832"/>
    </source>
</evidence>
<comment type="caution">
    <text evidence="3">The sequence shown here is derived from an EMBL/GenBank/DDBJ whole genome shotgun (WGS) entry which is preliminary data.</text>
</comment>
<name>A0A7K1KNG7_9BACT</name>
<dbReference type="InterPro" id="IPR037522">
    <property type="entry name" value="HD_GYP_dom"/>
</dbReference>
<dbReference type="PANTHER" id="PTHR43155">
    <property type="entry name" value="CYCLIC DI-GMP PHOSPHODIESTERASE PA4108-RELATED"/>
    <property type="match status" value="1"/>
</dbReference>
<dbReference type="PANTHER" id="PTHR43155:SF2">
    <property type="entry name" value="CYCLIC DI-GMP PHOSPHODIESTERASE PA4108"/>
    <property type="match status" value="1"/>
</dbReference>
<reference evidence="3 4" key="1">
    <citation type="submission" date="2019-11" db="EMBL/GenBank/DDBJ databases">
        <title>Pseudodesulfovibrio alkaliphilus, sp. nov., an alkaliphilic sulfate-reducing bacteria from mud volcano of Taman peninsula, Russia.</title>
        <authorList>
            <person name="Frolova A."/>
            <person name="Merkel A.Y."/>
            <person name="Slobodkin A.I."/>
        </authorList>
    </citation>
    <scope>NUCLEOTIDE SEQUENCE [LARGE SCALE GENOMIC DNA]</scope>
    <source>
        <strain evidence="3 4">F-1</strain>
    </source>
</reference>
<keyword evidence="4" id="KW-1185">Reference proteome</keyword>
<dbReference type="RefSeq" id="WP_155933956.1">
    <property type="nucleotide sequence ID" value="NZ_WODC01000004.1"/>
</dbReference>
<sequence length="346" mass="39251">MAIQRDILGIGRRPETDEGPNVEEYNQIDPHILACFPPDRYPVDLYRWREDIQTLRPVYRAGCEVDRRLRERVLAMSEQGALFFSRNQIAQYAACVACHLDTALEDPNLTWDEKALVFVGELTRRQDEFFGNPMSRELESLTRALSDLCVHLVEDSRRMSVVAHHLHRDLAPERRRINGSLMALAVYLHLHRGEILLEVLETVALGFFVYDIGMVRVSPMMIARPNQLTPREQRAMREHPRLGLDILSRLNLTRPEIREPVSQHHERLNGTGYPGGLSGGAIGHLGRIAAVADSYSAMVTGRAMRQGLEPIHAAAELVGNERHYDQTVCRALVRFLQTVPSTLEPS</sequence>
<dbReference type="Proteomes" id="UP000461162">
    <property type="component" value="Unassembled WGS sequence"/>
</dbReference>
<organism evidence="3 4">
    <name type="scientific">Pseudodesulfovibrio alkaliphilus</name>
    <dbReference type="NCBI Taxonomy" id="2661613"/>
    <lineage>
        <taxon>Bacteria</taxon>
        <taxon>Pseudomonadati</taxon>
        <taxon>Thermodesulfobacteriota</taxon>
        <taxon>Desulfovibrionia</taxon>
        <taxon>Desulfovibrionales</taxon>
        <taxon>Desulfovibrionaceae</taxon>
    </lineage>
</organism>
<evidence type="ECO:0000313" key="4">
    <source>
        <dbReference type="Proteomes" id="UP000461162"/>
    </source>
</evidence>
<dbReference type="Pfam" id="PF13487">
    <property type="entry name" value="HD_5"/>
    <property type="match status" value="1"/>
</dbReference>